<evidence type="ECO:0000256" key="1">
    <source>
        <dbReference type="SAM" id="Phobius"/>
    </source>
</evidence>
<dbReference type="PANTHER" id="PTHR31900">
    <property type="entry name" value="F-BOX/RNI SUPERFAMILY PROTEIN-RELATED"/>
    <property type="match status" value="1"/>
</dbReference>
<dbReference type="OrthoDB" id="612216at2759"/>
<dbReference type="PaxDb" id="3880-AET03042"/>
<dbReference type="Pfam" id="PF00646">
    <property type="entry name" value="F-box"/>
    <property type="match status" value="1"/>
</dbReference>
<dbReference type="InterPro" id="IPR006566">
    <property type="entry name" value="FBD"/>
</dbReference>
<dbReference type="EnsemblPlants" id="AET03042">
    <property type="protein sequence ID" value="AET03042"/>
    <property type="gene ID" value="MTR_8g062010"/>
</dbReference>
<proteinExistence type="predicted"/>
<organism evidence="3 5">
    <name type="scientific">Medicago truncatula</name>
    <name type="common">Barrel medic</name>
    <name type="synonym">Medicago tribuloides</name>
    <dbReference type="NCBI Taxonomy" id="3880"/>
    <lineage>
        <taxon>Eukaryota</taxon>
        <taxon>Viridiplantae</taxon>
        <taxon>Streptophyta</taxon>
        <taxon>Embryophyta</taxon>
        <taxon>Tracheophyta</taxon>
        <taxon>Spermatophyta</taxon>
        <taxon>Magnoliopsida</taxon>
        <taxon>eudicotyledons</taxon>
        <taxon>Gunneridae</taxon>
        <taxon>Pentapetalae</taxon>
        <taxon>rosids</taxon>
        <taxon>fabids</taxon>
        <taxon>Fabales</taxon>
        <taxon>Fabaceae</taxon>
        <taxon>Papilionoideae</taxon>
        <taxon>50 kb inversion clade</taxon>
        <taxon>NPAAA clade</taxon>
        <taxon>Hologalegina</taxon>
        <taxon>IRL clade</taxon>
        <taxon>Trifolieae</taxon>
        <taxon>Medicago</taxon>
    </lineage>
</organism>
<evidence type="ECO:0000313" key="5">
    <source>
        <dbReference type="Proteomes" id="UP000002051"/>
    </source>
</evidence>
<gene>
    <name evidence="4" type="primary">11410686</name>
    <name evidence="3" type="ordered locus">MTR_8g062010</name>
</gene>
<dbReference type="KEGG" id="mtr:11410686"/>
<sequence length="435" mass="50067">MARRKSAKDRLSSLPDSLLCHIMSFLPTRTSVATMTLVSRRWRYLWKYLQVFNFSDESLCYRTVSDELFRKFAFFVNAVLALRKARDIQKFNLTITYPFGGMFLLDCIQLWIHAATGPHLQELSLTVKDSAITLPPFFLLNCTNLVSLRLECEVHINEHSAFHFPSLKMLYIDLGVMISEVALLSGCPSLEIFDGYFCCDPPDYVTKLLIPPSSRSKRSKSTTDNFTWSWSYLNVRGNTELGIIGHFHSMMEAFLDVFSPVESEFVDPILKHLRDHKEYMNLLSCHSTSKSPLHATVLNYPEFRNLLHLKFILPCFNSNVLVNVLEKCQMLQVLIIQSKKEKLSPLRTWQPESTTVPECLKSHLTYIHIEGYQGFEDELTFAEYLLRNGLVLQTMLIFVDTSMHTTNKYLSVKRLTDIPRGSVTCQLKFDPAVSL</sequence>
<feature type="domain" description="F-box" evidence="2">
    <location>
        <begin position="8"/>
        <end position="72"/>
    </location>
</feature>
<reference evidence="3 5" key="2">
    <citation type="journal article" date="2014" name="BMC Genomics">
        <title>An improved genome release (version Mt4.0) for the model legume Medicago truncatula.</title>
        <authorList>
            <person name="Tang H."/>
            <person name="Krishnakumar V."/>
            <person name="Bidwell S."/>
            <person name="Rosen B."/>
            <person name="Chan A."/>
            <person name="Zhou S."/>
            <person name="Gentzbittel L."/>
            <person name="Childs K.L."/>
            <person name="Yandell M."/>
            <person name="Gundlach H."/>
            <person name="Mayer K.F."/>
            <person name="Schwartz D.C."/>
            <person name="Town C.D."/>
        </authorList>
    </citation>
    <scope>GENOME REANNOTATION</scope>
    <source>
        <strain evidence="4 5">cv. Jemalong A17</strain>
    </source>
</reference>
<accession>G7LDT4</accession>
<dbReference type="HOGENOM" id="CLU_010721_1_2_1"/>
<dbReference type="PROSITE" id="PS50181">
    <property type="entry name" value="FBOX"/>
    <property type="match status" value="1"/>
</dbReference>
<dbReference type="InterPro" id="IPR053781">
    <property type="entry name" value="F-box_AtFBL13-like"/>
</dbReference>
<keyword evidence="1" id="KW-0812">Transmembrane</keyword>
<dbReference type="InterPro" id="IPR036047">
    <property type="entry name" value="F-box-like_dom_sf"/>
</dbReference>
<dbReference type="SUPFAM" id="SSF81383">
    <property type="entry name" value="F-box domain"/>
    <property type="match status" value="1"/>
</dbReference>
<name>G7LDT4_MEDTR</name>
<dbReference type="Gene3D" id="3.80.10.10">
    <property type="entry name" value="Ribonuclease Inhibitor"/>
    <property type="match status" value="1"/>
</dbReference>
<dbReference type="CDD" id="cd22160">
    <property type="entry name" value="F-box_AtFBL13-like"/>
    <property type="match status" value="1"/>
</dbReference>
<keyword evidence="1" id="KW-0472">Membrane</keyword>
<dbReference type="Pfam" id="PF08387">
    <property type="entry name" value="FBD"/>
    <property type="match status" value="1"/>
</dbReference>
<keyword evidence="1" id="KW-1133">Transmembrane helix</keyword>
<dbReference type="Proteomes" id="UP000002051">
    <property type="component" value="Chromosome 8"/>
</dbReference>
<reference evidence="4" key="3">
    <citation type="submission" date="2015-04" db="UniProtKB">
        <authorList>
            <consortium name="EnsemblPlants"/>
        </authorList>
    </citation>
    <scope>IDENTIFICATION</scope>
    <source>
        <strain evidence="4">cv. Jemalong A17</strain>
    </source>
</reference>
<evidence type="ECO:0000313" key="3">
    <source>
        <dbReference type="EMBL" id="AET03042.2"/>
    </source>
</evidence>
<accession>A0A0C3Y199</accession>
<dbReference type="PANTHER" id="PTHR31900:SF30">
    <property type="entry name" value="SUPERFAMILY PROTEIN, PUTATIVE-RELATED"/>
    <property type="match status" value="1"/>
</dbReference>
<feature type="transmembrane region" description="Helical" evidence="1">
    <location>
        <begin position="91"/>
        <end position="112"/>
    </location>
</feature>
<dbReference type="SMART" id="SM00579">
    <property type="entry name" value="FBD"/>
    <property type="match status" value="1"/>
</dbReference>
<protein>
    <submittedName>
        <fullName evidence="3">F-box/RNI/FBD-like domain protein</fullName>
    </submittedName>
</protein>
<dbReference type="InterPro" id="IPR050232">
    <property type="entry name" value="FBL13/AtMIF1-like"/>
</dbReference>
<dbReference type="InterPro" id="IPR032675">
    <property type="entry name" value="LRR_dom_sf"/>
</dbReference>
<dbReference type="STRING" id="3880.G7LDT4"/>
<dbReference type="eggNOG" id="KOG0017">
    <property type="taxonomic scope" value="Eukaryota"/>
</dbReference>
<reference evidence="3 5" key="1">
    <citation type="journal article" date="2011" name="Nature">
        <title>The Medicago genome provides insight into the evolution of rhizobial symbioses.</title>
        <authorList>
            <person name="Young N.D."/>
            <person name="Debelle F."/>
            <person name="Oldroyd G.E."/>
            <person name="Geurts R."/>
            <person name="Cannon S.B."/>
            <person name="Udvardi M.K."/>
            <person name="Benedito V.A."/>
            <person name="Mayer K.F."/>
            <person name="Gouzy J."/>
            <person name="Schoof H."/>
            <person name="Van de Peer Y."/>
            <person name="Proost S."/>
            <person name="Cook D.R."/>
            <person name="Meyers B.C."/>
            <person name="Spannagl M."/>
            <person name="Cheung F."/>
            <person name="De Mita S."/>
            <person name="Krishnakumar V."/>
            <person name="Gundlach H."/>
            <person name="Zhou S."/>
            <person name="Mudge J."/>
            <person name="Bharti A.K."/>
            <person name="Murray J.D."/>
            <person name="Naoumkina M.A."/>
            <person name="Rosen B."/>
            <person name="Silverstein K.A."/>
            <person name="Tang H."/>
            <person name="Rombauts S."/>
            <person name="Zhao P.X."/>
            <person name="Zhou P."/>
            <person name="Barbe V."/>
            <person name="Bardou P."/>
            <person name="Bechner M."/>
            <person name="Bellec A."/>
            <person name="Berger A."/>
            <person name="Berges H."/>
            <person name="Bidwell S."/>
            <person name="Bisseling T."/>
            <person name="Choisne N."/>
            <person name="Couloux A."/>
            <person name="Denny R."/>
            <person name="Deshpande S."/>
            <person name="Dai X."/>
            <person name="Doyle J.J."/>
            <person name="Dudez A.M."/>
            <person name="Farmer A.D."/>
            <person name="Fouteau S."/>
            <person name="Franken C."/>
            <person name="Gibelin C."/>
            <person name="Gish J."/>
            <person name="Goldstein S."/>
            <person name="Gonzalez A.J."/>
            <person name="Green P.J."/>
            <person name="Hallab A."/>
            <person name="Hartog M."/>
            <person name="Hua A."/>
            <person name="Humphray S.J."/>
            <person name="Jeong D.H."/>
            <person name="Jing Y."/>
            <person name="Jocker A."/>
            <person name="Kenton S.M."/>
            <person name="Kim D.J."/>
            <person name="Klee K."/>
            <person name="Lai H."/>
            <person name="Lang C."/>
            <person name="Lin S."/>
            <person name="Macmil S.L."/>
            <person name="Magdelenat G."/>
            <person name="Matthews L."/>
            <person name="McCorrison J."/>
            <person name="Monaghan E.L."/>
            <person name="Mun J.H."/>
            <person name="Najar F.Z."/>
            <person name="Nicholson C."/>
            <person name="Noirot C."/>
            <person name="O'Bleness M."/>
            <person name="Paule C.R."/>
            <person name="Poulain J."/>
            <person name="Prion F."/>
            <person name="Qin B."/>
            <person name="Qu C."/>
            <person name="Retzel E.F."/>
            <person name="Riddle C."/>
            <person name="Sallet E."/>
            <person name="Samain S."/>
            <person name="Samson N."/>
            <person name="Sanders I."/>
            <person name="Saurat O."/>
            <person name="Scarpelli C."/>
            <person name="Schiex T."/>
            <person name="Segurens B."/>
            <person name="Severin A.J."/>
            <person name="Sherrier D.J."/>
            <person name="Shi R."/>
            <person name="Sims S."/>
            <person name="Singer S.R."/>
            <person name="Sinharoy S."/>
            <person name="Sterck L."/>
            <person name="Viollet A."/>
            <person name="Wang B.B."/>
            <person name="Wang K."/>
            <person name="Wang M."/>
            <person name="Wang X."/>
            <person name="Warfsmann J."/>
            <person name="Weissenbach J."/>
            <person name="White D.D."/>
            <person name="White J.D."/>
            <person name="Wiley G.B."/>
            <person name="Wincker P."/>
            <person name="Xing Y."/>
            <person name="Yang L."/>
            <person name="Yao Z."/>
            <person name="Ying F."/>
            <person name="Zhai J."/>
            <person name="Zhou L."/>
            <person name="Zuber A."/>
            <person name="Denarie J."/>
            <person name="Dixon R.A."/>
            <person name="May G.D."/>
            <person name="Schwartz D.C."/>
            <person name="Rogers J."/>
            <person name="Quetier F."/>
            <person name="Town C.D."/>
            <person name="Roe B.A."/>
        </authorList>
    </citation>
    <scope>NUCLEOTIDE SEQUENCE [LARGE SCALE GENOMIC DNA]</scope>
    <source>
        <strain evidence="3">A17</strain>
        <strain evidence="4 5">cv. Jemalong A17</strain>
    </source>
</reference>
<dbReference type="EMBL" id="CM001224">
    <property type="protein sequence ID" value="AET03042.2"/>
    <property type="molecule type" value="Genomic_DNA"/>
</dbReference>
<evidence type="ECO:0000313" key="4">
    <source>
        <dbReference type="EnsemblPlants" id="AET03042"/>
    </source>
</evidence>
<dbReference type="SMART" id="SM00256">
    <property type="entry name" value="FBOX"/>
    <property type="match status" value="1"/>
</dbReference>
<dbReference type="AlphaFoldDB" id="G7LDT4"/>
<keyword evidence="5" id="KW-1185">Reference proteome</keyword>
<dbReference type="InterPro" id="IPR001810">
    <property type="entry name" value="F-box_dom"/>
</dbReference>
<evidence type="ECO:0000259" key="2">
    <source>
        <dbReference type="PROSITE" id="PS50181"/>
    </source>
</evidence>